<organism evidence="4 5">
    <name type="scientific">Streptomyces aureus</name>
    <dbReference type="NCBI Taxonomy" id="193461"/>
    <lineage>
        <taxon>Bacteria</taxon>
        <taxon>Bacillati</taxon>
        <taxon>Actinomycetota</taxon>
        <taxon>Actinomycetes</taxon>
        <taxon>Kitasatosporales</taxon>
        <taxon>Streptomycetaceae</taxon>
        <taxon>Streptomyces</taxon>
    </lineage>
</organism>
<keyword evidence="5" id="KW-1185">Reference proteome</keyword>
<dbReference type="InterPro" id="IPR054363">
    <property type="entry name" value="GH95_cat"/>
</dbReference>
<feature type="compositionally biased region" description="Low complexity" evidence="1">
    <location>
        <begin position="737"/>
        <end position="753"/>
    </location>
</feature>
<evidence type="ECO:0000256" key="1">
    <source>
        <dbReference type="SAM" id="MobiDB-lite"/>
    </source>
</evidence>
<sequence>MASALMALGLTVLQSGSPAVAQTFSGDPTPDQALRTVSQFQGEWDSPPTALTNGGTVDAPLLGNGDLGVAVGGSVDDQTFYLGKNDFFSTATNGIEPLGRIVLSVPGLADADYHVVQNIANAQIEGTYTLGSQTLASRSWVSATENLFVTTLRLSGSQTQDATVTLQDGLGNTPSTSVKDGVLDADVQAGTASAPGNPQARIATKVQGTAAKPSGNRISLTLKPGVTYTVTAAIRSSHDTPRYRSAAHSAATELTGGSLAKLRAAHESWWRKYWSRSFVQIPDQAVEKSWYGSLYLLGSVSRGGKYAPGLWGNWITGTMNWYGDYHANYNYEAAFYPALSTNHVAQMDSYDDPILDWMPRGKAKAAAAGYKGVLYPVGISPNGTSAADDLYNQKSNAVNLASDMVMKYEYTRSASYARKVLPYLEQVGLFWQDYLTWDEATGTYNIHNDAPQEGGVYPQTNSVLSLGLVHLLFQGLIDMSNDLGINGSLIPTWQHIDSSLAPLPTMTRNGQTVFRQTSEGSGWVSDGNDVAIQAVYPGLQVGLNSSPDLLQTARNTITQLNNWHSDNSPATLYAAAAMGGYDPDTLMKELHTEATAYSYPNMAVHHYGGGVENLNVTTSGLNEMLLQSFQHDIKVFPNWPADSDAKFGGLLAYGNFLVSSSIRHNSVEYVRITSRSGGNLTVTNPWPGRSVEYYANGVHKGTLSGTTIKVNTSVGETITLAPAGTSLAAIQHESAQSAKGSTAGSPATGSGAALTQPARTNTVDAKSGGDDRGTDMYPGLSDSLAAERTGMLGAARRSSSAAPRR</sequence>
<name>A0ABV4SRJ0_9ACTN</name>
<feature type="region of interest" description="Disordered" evidence="1">
    <location>
        <begin position="731"/>
        <end position="805"/>
    </location>
</feature>
<evidence type="ECO:0000256" key="2">
    <source>
        <dbReference type="SAM" id="SignalP"/>
    </source>
</evidence>
<dbReference type="InterPro" id="IPR013780">
    <property type="entry name" value="Glyco_hydro_b"/>
</dbReference>
<dbReference type="InterPro" id="IPR012341">
    <property type="entry name" value="6hp_glycosidase-like_sf"/>
</dbReference>
<dbReference type="Proteomes" id="UP001571476">
    <property type="component" value="Unassembled WGS sequence"/>
</dbReference>
<reference evidence="4 5" key="1">
    <citation type="submission" date="2024-08" db="EMBL/GenBank/DDBJ databases">
        <title>Genome sequence of Streptomyces aureus CACIA-1.46HGO.</title>
        <authorList>
            <person name="Evangelista-Martinez Z."/>
        </authorList>
    </citation>
    <scope>NUCLEOTIDE SEQUENCE [LARGE SCALE GENOMIC DNA]</scope>
    <source>
        <strain evidence="4 5">CACIA-1.46HGO</strain>
    </source>
</reference>
<dbReference type="Gene3D" id="1.50.10.10">
    <property type="match status" value="1"/>
</dbReference>
<feature type="domain" description="Glycosyl hydrolase family 95 catalytic" evidence="3">
    <location>
        <begin position="294"/>
        <end position="608"/>
    </location>
</feature>
<dbReference type="InterPro" id="IPR008928">
    <property type="entry name" value="6-hairpin_glycosidase_sf"/>
</dbReference>
<gene>
    <name evidence="4" type="ORF">ACEG43_30255</name>
</gene>
<evidence type="ECO:0000259" key="3">
    <source>
        <dbReference type="Pfam" id="PF22124"/>
    </source>
</evidence>
<accession>A0ABV4SRJ0</accession>
<dbReference type="EMBL" id="JBGOSP010000017">
    <property type="protein sequence ID" value="MFA3840422.1"/>
    <property type="molecule type" value="Genomic_DNA"/>
</dbReference>
<proteinExistence type="predicted"/>
<keyword evidence="2" id="KW-0732">Signal</keyword>
<dbReference type="RefSeq" id="WP_372564960.1">
    <property type="nucleotide sequence ID" value="NZ_JBGOSP010000017.1"/>
</dbReference>
<dbReference type="Pfam" id="PF22124">
    <property type="entry name" value="Glyco_hydro_95_cat"/>
    <property type="match status" value="1"/>
</dbReference>
<dbReference type="PANTHER" id="PTHR31084:SF19">
    <property type="entry name" value="GLYCOSYL HYDROLASE FAMILY 95 N-TERMINAL DOMAIN-CONTAINING PROTEIN"/>
    <property type="match status" value="1"/>
</dbReference>
<comment type="caution">
    <text evidence="4">The sequence shown here is derived from an EMBL/GenBank/DDBJ whole genome shotgun (WGS) entry which is preliminary data.</text>
</comment>
<feature type="compositionally biased region" description="Low complexity" evidence="1">
    <location>
        <begin position="794"/>
        <end position="805"/>
    </location>
</feature>
<protein>
    <recommendedName>
        <fullName evidence="3">Glycosyl hydrolase family 95 catalytic domain-containing protein</fullName>
    </recommendedName>
</protein>
<dbReference type="PANTHER" id="PTHR31084">
    <property type="entry name" value="ALPHA-L-FUCOSIDASE 2"/>
    <property type="match status" value="1"/>
</dbReference>
<evidence type="ECO:0000313" key="4">
    <source>
        <dbReference type="EMBL" id="MFA3840422.1"/>
    </source>
</evidence>
<feature type="signal peptide" evidence="2">
    <location>
        <begin position="1"/>
        <end position="21"/>
    </location>
</feature>
<dbReference type="Gene3D" id="2.70.98.50">
    <property type="entry name" value="putative glycoside hydrolase family protein from bacillus halodurans"/>
    <property type="match status" value="1"/>
</dbReference>
<evidence type="ECO:0000313" key="5">
    <source>
        <dbReference type="Proteomes" id="UP001571476"/>
    </source>
</evidence>
<dbReference type="Gene3D" id="2.60.40.1180">
    <property type="entry name" value="Golgi alpha-mannosidase II"/>
    <property type="match status" value="1"/>
</dbReference>
<dbReference type="SUPFAM" id="SSF48208">
    <property type="entry name" value="Six-hairpin glycosidases"/>
    <property type="match status" value="1"/>
</dbReference>
<feature type="chain" id="PRO_5045925671" description="Glycosyl hydrolase family 95 catalytic domain-containing protein" evidence="2">
    <location>
        <begin position="22"/>
        <end position="805"/>
    </location>
</feature>